<evidence type="ECO:0000259" key="3">
    <source>
        <dbReference type="PROSITE" id="PS50111"/>
    </source>
</evidence>
<dbReference type="STRING" id="1472378.AU381_13580"/>
<dbReference type="SUPFAM" id="SSF58104">
    <property type="entry name" value="Methyl-accepting chemotaxis protein (MCP) signaling domain"/>
    <property type="match status" value="1"/>
</dbReference>
<dbReference type="EMBL" id="LPUX01000062">
    <property type="protein sequence ID" value="OAP37800.1"/>
    <property type="molecule type" value="Genomic_DNA"/>
</dbReference>
<gene>
    <name evidence="4" type="ORF">AU381_13580</name>
</gene>
<dbReference type="GO" id="GO:0016020">
    <property type="term" value="C:membrane"/>
    <property type="evidence" value="ECO:0007669"/>
    <property type="project" value="InterPro"/>
</dbReference>
<comment type="caution">
    <text evidence="4">The sequence shown here is derived from an EMBL/GenBank/DDBJ whole genome shotgun (WGS) entry which is preliminary data.</text>
</comment>
<dbReference type="OrthoDB" id="9816265at2"/>
<feature type="domain" description="Methyl-accepting transducer" evidence="3">
    <location>
        <begin position="313"/>
        <end position="441"/>
    </location>
</feature>
<keyword evidence="1" id="KW-0807">Transducer</keyword>
<accession>A0A178XRA2</accession>
<evidence type="ECO:0000313" key="5">
    <source>
        <dbReference type="Proteomes" id="UP000094025"/>
    </source>
</evidence>
<dbReference type="AlphaFoldDB" id="A0A178XRA2"/>
<name>A0A178XRA2_9HYPH</name>
<proteinExistence type="predicted"/>
<feature type="region of interest" description="Disordered" evidence="2">
    <location>
        <begin position="570"/>
        <end position="593"/>
    </location>
</feature>
<dbReference type="GO" id="GO:0007165">
    <property type="term" value="P:signal transduction"/>
    <property type="evidence" value="ECO:0007669"/>
    <property type="project" value="UniProtKB-KW"/>
</dbReference>
<organism evidence="4 5">
    <name type="scientific">Sinorhizobium glycinis</name>
    <dbReference type="NCBI Taxonomy" id="1472378"/>
    <lineage>
        <taxon>Bacteria</taxon>
        <taxon>Pseudomonadati</taxon>
        <taxon>Pseudomonadota</taxon>
        <taxon>Alphaproteobacteria</taxon>
        <taxon>Hyphomicrobiales</taxon>
        <taxon>Rhizobiaceae</taxon>
        <taxon>Sinorhizobium/Ensifer group</taxon>
        <taxon>Sinorhizobium</taxon>
    </lineage>
</organism>
<dbReference type="InterPro" id="IPR004089">
    <property type="entry name" value="MCPsignal_dom"/>
</dbReference>
<dbReference type="Gene3D" id="1.10.287.950">
    <property type="entry name" value="Methyl-accepting chemotaxis protein"/>
    <property type="match status" value="1"/>
</dbReference>
<dbReference type="Proteomes" id="UP000094025">
    <property type="component" value="Unassembled WGS sequence"/>
</dbReference>
<evidence type="ECO:0000256" key="2">
    <source>
        <dbReference type="SAM" id="MobiDB-lite"/>
    </source>
</evidence>
<sequence>MQRASGIVRAAESIILPHGAGSADAIGSRLTDIVRCLSAPRRDMEATFLGMTQSLAGCVPLLGEISTAHEQVAASLCGGDFAKAVARLERIRIAGAGIGSEGLQNGSSIDRLQATIVQVEPAVSSLSTSVRIIGFVAVNARIQAAGIRDQSEDFSIFATDMAELTRNAAATVKAFSEQYQRLIASLEEAVRVNTAFAAEHSGTMGVISSRLGQYLETIDGHRQRLTGKTADHGQLRLQITSRIGAAVAALQIGDITRQRIEHAEQALEALDGLLRTIPEGDTDRRNGAIAAICGLQVAQLEEATADLGREAGDLTSTLNELAGDAETILTHGAEEAEHLLASGGTAISAMVEDLREICALLGAFTSMRDDLDRLTSDVSRTVAAMVEDLEKVRRIEEDLRHLGLNTAIKCGRFGNEGRTLNVIAQELRMLTEQTGEATKTIITGLEEAAQLVSASPAAAARGTTAELESEAREVLECLASVTAGLGHHVGCIVKTGPSVMRVLDGVVSEVKAHEQMERHVNAGVAEIRMVLGEVPEEPGQSFLPLELLKVLRAGYSMDSERLVHDRMFGDSTLDTRGTEQPTEDTADLSDILF</sequence>
<evidence type="ECO:0000313" key="4">
    <source>
        <dbReference type="EMBL" id="OAP37800.1"/>
    </source>
</evidence>
<evidence type="ECO:0000256" key="1">
    <source>
        <dbReference type="PROSITE-ProRule" id="PRU00284"/>
    </source>
</evidence>
<dbReference type="PROSITE" id="PS50111">
    <property type="entry name" value="CHEMOTAXIS_TRANSDUC_2"/>
    <property type="match status" value="1"/>
</dbReference>
<keyword evidence="5" id="KW-1185">Reference proteome</keyword>
<protein>
    <recommendedName>
        <fullName evidence="3">Methyl-accepting transducer domain-containing protein</fullName>
    </recommendedName>
</protein>
<reference evidence="4 5" key="1">
    <citation type="journal article" date="2016" name="Int. J. Syst. Evol. Microbiol.">
        <title>Ensifer glycinis sp. nov., an novel rhizobial species associated with Glycine spp.</title>
        <authorList>
            <person name="Yan H."/>
            <person name="Yan J."/>
            <person name="Sui X.H."/>
            <person name="Wang E.T."/>
            <person name="Chen W.X."/>
            <person name="Zhang X.X."/>
            <person name="Chen W.F."/>
        </authorList>
    </citation>
    <scope>NUCLEOTIDE SEQUENCE [LARGE SCALE GENOMIC DNA]</scope>
    <source>
        <strain evidence="4 5">CCBAU 23380</strain>
    </source>
</reference>
<dbReference type="RefSeq" id="WP_064243338.1">
    <property type="nucleotide sequence ID" value="NZ_LPUX01000062.1"/>
</dbReference>